<evidence type="ECO:0000256" key="1">
    <source>
        <dbReference type="SAM" id="MobiDB-lite"/>
    </source>
</evidence>
<accession>A0AAV1FQY7</accession>
<dbReference type="Proteomes" id="UP001178508">
    <property type="component" value="Chromosome 8"/>
</dbReference>
<name>A0AAV1FQY7_XYRNO</name>
<feature type="compositionally biased region" description="Basic and acidic residues" evidence="1">
    <location>
        <begin position="55"/>
        <end position="69"/>
    </location>
</feature>
<feature type="compositionally biased region" description="Basic and acidic residues" evidence="1">
    <location>
        <begin position="26"/>
        <end position="48"/>
    </location>
</feature>
<proteinExistence type="predicted"/>
<feature type="compositionally biased region" description="Basic and acidic residues" evidence="1">
    <location>
        <begin position="1"/>
        <end position="16"/>
    </location>
</feature>
<protein>
    <submittedName>
        <fullName evidence="2">Uncharacterized protein</fullName>
    </submittedName>
</protein>
<feature type="compositionally biased region" description="Polar residues" evidence="1">
    <location>
        <begin position="89"/>
        <end position="99"/>
    </location>
</feature>
<feature type="region of interest" description="Disordered" evidence="1">
    <location>
        <begin position="1"/>
        <end position="99"/>
    </location>
</feature>
<evidence type="ECO:0000313" key="3">
    <source>
        <dbReference type="Proteomes" id="UP001178508"/>
    </source>
</evidence>
<dbReference type="AlphaFoldDB" id="A0AAV1FQY7"/>
<sequence>MRHLQGEKERRGREGGFVETKLLLENGDRHLREGKERSDGNQRVEGIEKKRRRRRETEGGEELKRRGGDETGEGGPEERRERGRYGGPQTDSRSSSSSV</sequence>
<dbReference type="EMBL" id="OY660871">
    <property type="protein sequence ID" value="CAJ1062964.1"/>
    <property type="molecule type" value="Genomic_DNA"/>
</dbReference>
<evidence type="ECO:0000313" key="2">
    <source>
        <dbReference type="EMBL" id="CAJ1062964.1"/>
    </source>
</evidence>
<organism evidence="2 3">
    <name type="scientific">Xyrichtys novacula</name>
    <name type="common">Pearly razorfish</name>
    <name type="synonym">Hemipteronotus novacula</name>
    <dbReference type="NCBI Taxonomy" id="13765"/>
    <lineage>
        <taxon>Eukaryota</taxon>
        <taxon>Metazoa</taxon>
        <taxon>Chordata</taxon>
        <taxon>Craniata</taxon>
        <taxon>Vertebrata</taxon>
        <taxon>Euteleostomi</taxon>
        <taxon>Actinopterygii</taxon>
        <taxon>Neopterygii</taxon>
        <taxon>Teleostei</taxon>
        <taxon>Neoteleostei</taxon>
        <taxon>Acanthomorphata</taxon>
        <taxon>Eupercaria</taxon>
        <taxon>Labriformes</taxon>
        <taxon>Labridae</taxon>
        <taxon>Xyrichtys</taxon>
    </lineage>
</organism>
<gene>
    <name evidence="2" type="ORF">XNOV1_A030317</name>
</gene>
<keyword evidence="3" id="KW-1185">Reference proteome</keyword>
<reference evidence="2" key="1">
    <citation type="submission" date="2023-08" db="EMBL/GenBank/DDBJ databases">
        <authorList>
            <person name="Alioto T."/>
            <person name="Alioto T."/>
            <person name="Gomez Garrido J."/>
        </authorList>
    </citation>
    <scope>NUCLEOTIDE SEQUENCE</scope>
</reference>